<comment type="caution">
    <text evidence="1">The sequence shown here is derived from an EMBL/GenBank/DDBJ whole genome shotgun (WGS) entry which is preliminary data.</text>
</comment>
<keyword evidence="2" id="KW-1185">Reference proteome</keyword>
<sequence>MNLHEIKEASAIIELDINEEHLYLDKERHAHGQEKKHNKTPKFPSCNGSIPLICHLMFKAIVNIYDLELFDPNFRSTRKMGANNFVLLD</sequence>
<gene>
    <name evidence="1" type="ORF">HPP92_000890</name>
</gene>
<name>A0A835RVB1_VANPL</name>
<evidence type="ECO:0000313" key="2">
    <source>
        <dbReference type="Proteomes" id="UP000636800"/>
    </source>
</evidence>
<evidence type="ECO:0000313" key="1">
    <source>
        <dbReference type="EMBL" id="KAG0496199.1"/>
    </source>
</evidence>
<dbReference type="Proteomes" id="UP000636800">
    <property type="component" value="Chromosome 1"/>
</dbReference>
<dbReference type="OrthoDB" id="443318at2759"/>
<proteinExistence type="predicted"/>
<reference evidence="1 2" key="1">
    <citation type="journal article" date="2020" name="Nat. Food">
        <title>A phased Vanilla planifolia genome enables genetic improvement of flavour and production.</title>
        <authorList>
            <person name="Hasing T."/>
            <person name="Tang H."/>
            <person name="Brym M."/>
            <person name="Khazi F."/>
            <person name="Huang T."/>
            <person name="Chambers A.H."/>
        </authorList>
    </citation>
    <scope>NUCLEOTIDE SEQUENCE [LARGE SCALE GENOMIC DNA]</scope>
    <source>
        <tissue evidence="1">Leaf</tissue>
    </source>
</reference>
<organism evidence="1 2">
    <name type="scientific">Vanilla planifolia</name>
    <name type="common">Vanilla</name>
    <dbReference type="NCBI Taxonomy" id="51239"/>
    <lineage>
        <taxon>Eukaryota</taxon>
        <taxon>Viridiplantae</taxon>
        <taxon>Streptophyta</taxon>
        <taxon>Embryophyta</taxon>
        <taxon>Tracheophyta</taxon>
        <taxon>Spermatophyta</taxon>
        <taxon>Magnoliopsida</taxon>
        <taxon>Liliopsida</taxon>
        <taxon>Asparagales</taxon>
        <taxon>Orchidaceae</taxon>
        <taxon>Vanilloideae</taxon>
        <taxon>Vanilleae</taxon>
        <taxon>Vanilla</taxon>
    </lineage>
</organism>
<accession>A0A835RVB1</accession>
<dbReference type="AlphaFoldDB" id="A0A835RVB1"/>
<dbReference type="EMBL" id="JADCNL010000001">
    <property type="protein sequence ID" value="KAG0496199.1"/>
    <property type="molecule type" value="Genomic_DNA"/>
</dbReference>
<protein>
    <submittedName>
        <fullName evidence="1">Uncharacterized protein</fullName>
    </submittedName>
</protein>